<organism evidence="4 5">
    <name type="scientific">Shewanella khirikhana</name>
    <dbReference type="NCBI Taxonomy" id="1965282"/>
    <lineage>
        <taxon>Bacteria</taxon>
        <taxon>Pseudomonadati</taxon>
        <taxon>Pseudomonadota</taxon>
        <taxon>Gammaproteobacteria</taxon>
        <taxon>Alteromonadales</taxon>
        <taxon>Shewanellaceae</taxon>
        <taxon>Shewanella</taxon>
    </lineage>
</organism>
<keyword evidence="3" id="KW-1133">Transmembrane helix</keyword>
<dbReference type="Gene3D" id="3.30.700.10">
    <property type="entry name" value="Glycoprotein, Type 4 Pilin"/>
    <property type="match status" value="1"/>
</dbReference>
<protein>
    <submittedName>
        <fullName evidence="4">Fimbrial protein</fullName>
    </submittedName>
</protein>
<gene>
    <name evidence="4" type="primary">pilE</name>
    <name evidence="4" type="ORF">STH12_04068</name>
</gene>
<keyword evidence="3" id="KW-0812">Transmembrane</keyword>
<dbReference type="PANTHER" id="PTHR30093:SF34">
    <property type="entry name" value="PREPILIN PEPTIDASE-DEPENDENT PROTEIN D"/>
    <property type="match status" value="1"/>
</dbReference>
<evidence type="ECO:0000313" key="4">
    <source>
        <dbReference type="EMBL" id="AZQ13094.1"/>
    </source>
</evidence>
<dbReference type="InterPro" id="IPR012902">
    <property type="entry name" value="N_methyl_site"/>
</dbReference>
<feature type="transmembrane region" description="Helical" evidence="3">
    <location>
        <begin position="12"/>
        <end position="36"/>
    </location>
</feature>
<comment type="similarity">
    <text evidence="1">Belongs to the N-Me-Phe pilin family.</text>
</comment>
<dbReference type="NCBIfam" id="TIGR02532">
    <property type="entry name" value="IV_pilin_GFxxxE"/>
    <property type="match status" value="1"/>
</dbReference>
<sequence>MKGITLNKNAKGFTLIELMIVVAIIGILAAIALPAYKTYTQRAKFSEVVLASTPAKTAMDVCYQTGANCDTLDEASTGWANAPSVQTVLIDAALYDDDNDPATPDVANPQGPFTITVTSEAVFDGNSYTYVLEGTPKQDAAGKYLGSIVWAVNAADSTCKAAGLC</sequence>
<proteinExistence type="inferred from homology"/>
<dbReference type="RefSeq" id="WP_126169207.1">
    <property type="nucleotide sequence ID" value="NZ_CP020373.1"/>
</dbReference>
<keyword evidence="5" id="KW-1185">Reference proteome</keyword>
<evidence type="ECO:0000313" key="5">
    <source>
        <dbReference type="Proteomes" id="UP000278437"/>
    </source>
</evidence>
<name>A0ABM7DWY3_9GAMM</name>
<dbReference type="EMBL" id="CP020373">
    <property type="protein sequence ID" value="AZQ13094.1"/>
    <property type="molecule type" value="Genomic_DNA"/>
</dbReference>
<evidence type="ECO:0000256" key="3">
    <source>
        <dbReference type="SAM" id="Phobius"/>
    </source>
</evidence>
<dbReference type="SUPFAM" id="SSF54523">
    <property type="entry name" value="Pili subunits"/>
    <property type="match status" value="1"/>
</dbReference>
<dbReference type="InterPro" id="IPR045584">
    <property type="entry name" value="Pilin-like"/>
</dbReference>
<accession>A0ABM7DWY3</accession>
<keyword evidence="3" id="KW-0472">Membrane</keyword>
<dbReference type="Pfam" id="PF07963">
    <property type="entry name" value="N_methyl"/>
    <property type="match status" value="1"/>
</dbReference>
<evidence type="ECO:0000256" key="1">
    <source>
        <dbReference type="ARBA" id="ARBA00005233"/>
    </source>
</evidence>
<dbReference type="Proteomes" id="UP000278437">
    <property type="component" value="Chromosome"/>
</dbReference>
<keyword evidence="2" id="KW-0488">Methylation</keyword>
<evidence type="ECO:0000256" key="2">
    <source>
        <dbReference type="ARBA" id="ARBA00022481"/>
    </source>
</evidence>
<dbReference type="PANTHER" id="PTHR30093">
    <property type="entry name" value="GENERAL SECRETION PATHWAY PROTEIN G"/>
    <property type="match status" value="1"/>
</dbReference>
<reference evidence="5" key="1">
    <citation type="submission" date="2017-03" db="EMBL/GenBank/DDBJ databases">
        <title>Full genome sequence of a non-lethal Shewanella isolate that potentiates virulence of Vibio parahaemolyticus causing acute hepatopancreatic necrosis disease (AHPND) in shrimp.</title>
        <authorList>
            <person name="Prachumwat A."/>
            <person name="Sritunyalucksana K."/>
        </authorList>
    </citation>
    <scope>NUCLEOTIDE SEQUENCE [LARGE SCALE GENOMIC DNA]</scope>
    <source>
        <strain evidence="5">TH2012</strain>
    </source>
</reference>
<dbReference type="PROSITE" id="PS00409">
    <property type="entry name" value="PROKAR_NTER_METHYL"/>
    <property type="match status" value="1"/>
</dbReference>